<dbReference type="AlphaFoldDB" id="A0A5B8U4X6"/>
<dbReference type="Gene3D" id="3.30.300.30">
    <property type="match status" value="1"/>
</dbReference>
<dbReference type="InterPro" id="IPR045851">
    <property type="entry name" value="AMP-bd_C_sf"/>
</dbReference>
<organism evidence="5 6">
    <name type="scientific">Baekduia soli</name>
    <dbReference type="NCBI Taxonomy" id="496014"/>
    <lineage>
        <taxon>Bacteria</taxon>
        <taxon>Bacillati</taxon>
        <taxon>Actinomycetota</taxon>
        <taxon>Thermoleophilia</taxon>
        <taxon>Solirubrobacterales</taxon>
        <taxon>Baekduiaceae</taxon>
        <taxon>Baekduia</taxon>
    </lineage>
</organism>
<dbReference type="InterPro" id="IPR042099">
    <property type="entry name" value="ANL_N_sf"/>
</dbReference>
<proteinExistence type="inferred from homology"/>
<evidence type="ECO:0000256" key="1">
    <source>
        <dbReference type="ARBA" id="ARBA00006432"/>
    </source>
</evidence>
<sequence>MTDLDAAKVKLDLTRASRWNSLTLSQLLERDGLDLDKPAIVFEDASRTYGELRVAARRVANALIGLGIDEFDRVAVLSANRLEFMEVEAGIAGARAIMVPLNWRLRDGELANLLRRSQARAIFVEERFLATILALRRAGEVPNLRTVIAFDGAPGDLNYEEVIGSASAERPTRTGRLDDPHEIIFTSGTTGQPKGVVWTNGTVIFNALQQATDFMLGPQHSSYALIDLYYIGARHDFTWAILQVGGTVHIKPSSGFDAGEVVRYVARHRITHILWVPTMLYEILRLPDLADHDLGALQMIMCGGQPVSVATTESSQEAWPHTDFIQVYGLTEGGGSVTYVRPDHARSKPGSAGQPSLNVEIRLVDPEGLDVPTGIDGEVLVRAPTVTAGYWDDPEATDRLIVDDWLHTGDMGHVDEDGHLYISGRKGDMIISGGMNVFPHEIEDVLCEHPSVADAAVIGLPHEKWGETVCAVVEAAPGATVDEQDLIAFCTQRLASYKKPTSVQVVEEIPRTSAGKAKKFILRERFARPETTALPSPSG</sequence>
<dbReference type="GO" id="GO:0016878">
    <property type="term" value="F:acid-thiol ligase activity"/>
    <property type="evidence" value="ECO:0007669"/>
    <property type="project" value="UniProtKB-ARBA"/>
</dbReference>
<accession>A0A5B8U4X6</accession>
<dbReference type="InterPro" id="IPR000873">
    <property type="entry name" value="AMP-dep_synth/lig_dom"/>
</dbReference>
<dbReference type="Gene3D" id="3.40.50.12780">
    <property type="entry name" value="N-terminal domain of ligase-like"/>
    <property type="match status" value="1"/>
</dbReference>
<feature type="domain" description="AMP-dependent synthetase/ligase" evidence="3">
    <location>
        <begin position="36"/>
        <end position="391"/>
    </location>
</feature>
<dbReference type="PANTHER" id="PTHR43767:SF1">
    <property type="entry name" value="NONRIBOSOMAL PEPTIDE SYNTHASE PES1 (EUROFUNG)-RELATED"/>
    <property type="match status" value="1"/>
</dbReference>
<dbReference type="PROSITE" id="PS00455">
    <property type="entry name" value="AMP_BINDING"/>
    <property type="match status" value="1"/>
</dbReference>
<protein>
    <submittedName>
        <fullName evidence="5">Long-chain fatty acid--CoA ligase</fullName>
    </submittedName>
</protein>
<keyword evidence="2 5" id="KW-0436">Ligase</keyword>
<dbReference type="Pfam" id="PF00501">
    <property type="entry name" value="AMP-binding"/>
    <property type="match status" value="1"/>
</dbReference>
<dbReference type="EMBL" id="CP042430">
    <property type="protein sequence ID" value="QEC48123.1"/>
    <property type="molecule type" value="Genomic_DNA"/>
</dbReference>
<dbReference type="OrthoDB" id="3172305at2"/>
<evidence type="ECO:0000259" key="4">
    <source>
        <dbReference type="Pfam" id="PF13193"/>
    </source>
</evidence>
<comment type="similarity">
    <text evidence="1">Belongs to the ATP-dependent AMP-binding enzyme family.</text>
</comment>
<dbReference type="SUPFAM" id="SSF56801">
    <property type="entry name" value="Acetyl-CoA synthetase-like"/>
    <property type="match status" value="1"/>
</dbReference>
<dbReference type="Pfam" id="PF13193">
    <property type="entry name" value="AMP-binding_C"/>
    <property type="match status" value="1"/>
</dbReference>
<dbReference type="InterPro" id="IPR025110">
    <property type="entry name" value="AMP-bd_C"/>
</dbReference>
<evidence type="ECO:0000313" key="6">
    <source>
        <dbReference type="Proteomes" id="UP000321805"/>
    </source>
</evidence>
<keyword evidence="6" id="KW-1185">Reference proteome</keyword>
<dbReference type="KEGG" id="bsol:FSW04_11460"/>
<feature type="domain" description="AMP-binding enzyme C-terminal" evidence="4">
    <location>
        <begin position="441"/>
        <end position="516"/>
    </location>
</feature>
<dbReference type="InterPro" id="IPR020845">
    <property type="entry name" value="AMP-binding_CS"/>
</dbReference>
<name>A0A5B8U4X6_9ACTN</name>
<dbReference type="InterPro" id="IPR050237">
    <property type="entry name" value="ATP-dep_AMP-bd_enzyme"/>
</dbReference>
<dbReference type="Proteomes" id="UP000321805">
    <property type="component" value="Chromosome"/>
</dbReference>
<evidence type="ECO:0000259" key="3">
    <source>
        <dbReference type="Pfam" id="PF00501"/>
    </source>
</evidence>
<evidence type="ECO:0000313" key="5">
    <source>
        <dbReference type="EMBL" id="QEC48123.1"/>
    </source>
</evidence>
<gene>
    <name evidence="5" type="ORF">FSW04_11460</name>
</gene>
<dbReference type="PANTHER" id="PTHR43767">
    <property type="entry name" value="LONG-CHAIN-FATTY-ACID--COA LIGASE"/>
    <property type="match status" value="1"/>
</dbReference>
<reference evidence="5 6" key="1">
    <citation type="journal article" date="2018" name="J. Microbiol.">
        <title>Baekduia soli gen. nov., sp. nov., a novel bacterium isolated from the soil of Baekdu Mountain and proposal of a novel family name, Baekduiaceae fam. nov.</title>
        <authorList>
            <person name="An D.S."/>
            <person name="Siddiqi M.Z."/>
            <person name="Kim K.H."/>
            <person name="Yu H.S."/>
            <person name="Im W.T."/>
        </authorList>
    </citation>
    <scope>NUCLEOTIDE SEQUENCE [LARGE SCALE GENOMIC DNA]</scope>
    <source>
        <strain evidence="5 6">BR7-21</strain>
    </source>
</reference>
<dbReference type="RefSeq" id="WP_146919315.1">
    <property type="nucleotide sequence ID" value="NZ_CP042430.1"/>
</dbReference>
<evidence type="ECO:0000256" key="2">
    <source>
        <dbReference type="ARBA" id="ARBA00022598"/>
    </source>
</evidence>
<dbReference type="FunFam" id="3.30.300.30:FF:000008">
    <property type="entry name" value="2,3-dihydroxybenzoate-AMP ligase"/>
    <property type="match status" value="1"/>
</dbReference>